<gene>
    <name evidence="2" type="ORF">AYBTSS11_LOCUS12120</name>
</gene>
<accession>A0AA86SZU5</accession>
<organism evidence="2 3">
    <name type="scientific">Sphenostylis stenocarpa</name>
    <dbReference type="NCBI Taxonomy" id="92480"/>
    <lineage>
        <taxon>Eukaryota</taxon>
        <taxon>Viridiplantae</taxon>
        <taxon>Streptophyta</taxon>
        <taxon>Embryophyta</taxon>
        <taxon>Tracheophyta</taxon>
        <taxon>Spermatophyta</taxon>
        <taxon>Magnoliopsida</taxon>
        <taxon>eudicotyledons</taxon>
        <taxon>Gunneridae</taxon>
        <taxon>Pentapetalae</taxon>
        <taxon>rosids</taxon>
        <taxon>fabids</taxon>
        <taxon>Fabales</taxon>
        <taxon>Fabaceae</taxon>
        <taxon>Papilionoideae</taxon>
        <taxon>50 kb inversion clade</taxon>
        <taxon>NPAAA clade</taxon>
        <taxon>indigoferoid/millettioid clade</taxon>
        <taxon>Phaseoleae</taxon>
        <taxon>Sphenostylis</taxon>
    </lineage>
</organism>
<dbReference type="AlphaFoldDB" id="A0AA86SZU5"/>
<evidence type="ECO:0000313" key="3">
    <source>
        <dbReference type="Proteomes" id="UP001189624"/>
    </source>
</evidence>
<feature type="region of interest" description="Disordered" evidence="1">
    <location>
        <begin position="51"/>
        <end position="71"/>
    </location>
</feature>
<dbReference type="Gramene" id="rna-AYBTSS11_LOCUS12120">
    <property type="protein sequence ID" value="CAJ1944822.1"/>
    <property type="gene ID" value="gene-AYBTSS11_LOCUS12120"/>
</dbReference>
<name>A0AA86SZU5_9FABA</name>
<protein>
    <submittedName>
        <fullName evidence="2">Uncharacterized protein</fullName>
    </submittedName>
</protein>
<dbReference type="Proteomes" id="UP001189624">
    <property type="component" value="Chromosome 3"/>
</dbReference>
<evidence type="ECO:0000313" key="2">
    <source>
        <dbReference type="EMBL" id="CAJ1944822.1"/>
    </source>
</evidence>
<keyword evidence="3" id="KW-1185">Reference proteome</keyword>
<proteinExistence type="predicted"/>
<dbReference type="EMBL" id="OY731400">
    <property type="protein sequence ID" value="CAJ1944822.1"/>
    <property type="molecule type" value="Genomic_DNA"/>
</dbReference>
<reference evidence="2" key="1">
    <citation type="submission" date="2023-10" db="EMBL/GenBank/DDBJ databases">
        <authorList>
            <person name="Domelevo Entfellner J.-B."/>
        </authorList>
    </citation>
    <scope>NUCLEOTIDE SEQUENCE</scope>
</reference>
<evidence type="ECO:0000256" key="1">
    <source>
        <dbReference type="SAM" id="MobiDB-lite"/>
    </source>
</evidence>
<sequence>MEEKLRTLEKNLHMELVTLPYKKRPIKVKRVYKMEWTEKERHRPIHMRLRRSLKPSPHSEGPTMKLALALS</sequence>